<dbReference type="SUPFAM" id="SSF51735">
    <property type="entry name" value="NAD(P)-binding Rossmann-fold domains"/>
    <property type="match status" value="1"/>
</dbReference>
<dbReference type="AlphaFoldDB" id="A0A699ZNH3"/>
<dbReference type="Gene3D" id="3.40.50.720">
    <property type="entry name" value="NAD(P)-binding Rossmann-like Domain"/>
    <property type="match status" value="1"/>
</dbReference>
<protein>
    <submittedName>
        <fullName evidence="1">Uncharacterized protein</fullName>
    </submittedName>
</protein>
<gene>
    <name evidence="1" type="ORF">HaLaN_17104</name>
</gene>
<accession>A0A699ZNH3</accession>
<name>A0A699ZNH3_HAELA</name>
<proteinExistence type="predicted"/>
<dbReference type="EMBL" id="BLLF01001564">
    <property type="protein sequence ID" value="GFH20048.1"/>
    <property type="molecule type" value="Genomic_DNA"/>
</dbReference>
<evidence type="ECO:0000313" key="1">
    <source>
        <dbReference type="EMBL" id="GFH20048.1"/>
    </source>
</evidence>
<evidence type="ECO:0000313" key="2">
    <source>
        <dbReference type="Proteomes" id="UP000485058"/>
    </source>
</evidence>
<organism evidence="1 2">
    <name type="scientific">Haematococcus lacustris</name>
    <name type="common">Green alga</name>
    <name type="synonym">Haematococcus pluvialis</name>
    <dbReference type="NCBI Taxonomy" id="44745"/>
    <lineage>
        <taxon>Eukaryota</taxon>
        <taxon>Viridiplantae</taxon>
        <taxon>Chlorophyta</taxon>
        <taxon>core chlorophytes</taxon>
        <taxon>Chlorophyceae</taxon>
        <taxon>CS clade</taxon>
        <taxon>Chlamydomonadales</taxon>
        <taxon>Haematococcaceae</taxon>
        <taxon>Haematococcus</taxon>
    </lineage>
</organism>
<comment type="caution">
    <text evidence="1">The sequence shown here is derived from an EMBL/GenBank/DDBJ whole genome shotgun (WGS) entry which is preliminary data.</text>
</comment>
<sequence length="101" mass="11039">MPVFAPPLGAGFVDVRDVAAAHCLALAQPQLRGRFLLSARSCYTLLLASKVLREAYPALSWRLPWVPSGRWVLLVVGPALGLPRAVAQALCHKRPRIDTTR</sequence>
<keyword evidence="2" id="KW-1185">Reference proteome</keyword>
<dbReference type="Proteomes" id="UP000485058">
    <property type="component" value="Unassembled WGS sequence"/>
</dbReference>
<reference evidence="1 2" key="1">
    <citation type="submission" date="2020-02" db="EMBL/GenBank/DDBJ databases">
        <title>Draft genome sequence of Haematococcus lacustris strain NIES-144.</title>
        <authorList>
            <person name="Morimoto D."/>
            <person name="Nakagawa S."/>
            <person name="Yoshida T."/>
            <person name="Sawayama S."/>
        </authorList>
    </citation>
    <scope>NUCLEOTIDE SEQUENCE [LARGE SCALE GENOMIC DNA]</scope>
    <source>
        <strain evidence="1 2">NIES-144</strain>
    </source>
</reference>
<dbReference type="InterPro" id="IPR036291">
    <property type="entry name" value="NAD(P)-bd_dom_sf"/>
</dbReference>